<keyword evidence="3" id="KW-1185">Reference proteome</keyword>
<comment type="caution">
    <text evidence="2">The sequence shown here is derived from an EMBL/GenBank/DDBJ whole genome shotgun (WGS) entry which is preliminary data.</text>
</comment>
<proteinExistence type="predicted"/>
<dbReference type="RefSeq" id="WP_373972683.1">
    <property type="nucleotide sequence ID" value="NZ_JBHDLJ010000011.1"/>
</dbReference>
<feature type="compositionally biased region" description="Low complexity" evidence="1">
    <location>
        <begin position="282"/>
        <end position="304"/>
    </location>
</feature>
<evidence type="ECO:0000256" key="1">
    <source>
        <dbReference type="SAM" id="MobiDB-lite"/>
    </source>
</evidence>
<dbReference type="Proteomes" id="UP001575652">
    <property type="component" value="Unassembled WGS sequence"/>
</dbReference>
<sequence length="304" mass="32053">MTSPALAHQTDFGRMYSRRVGGLPEVPSITTVISQAASGMEGWIGHMAASAVVNDERLAGAIGSPAKLRAVARDASGAAETFRNAAAARGDRVHGYCEQVALRALGRPHAAAEHRARLDEHGEGAFAARFDDWWDEYGVVPLAAEVTVWNQQVGYAGTLDLVAEVGGRLCLIDYKTKGTGRDGRVKQLDPKVVMQLVAGYKAEEMVVDAEAGTWEPWRYGADPMLLGVAIGETEVQSMMASPSVLPVYWRRFWALRQVWEATMQVADAGVALRPVGPPPAAAPAAGTAAATPGGPGAAQASPAP</sequence>
<name>A0ABV4URH9_9MICC</name>
<evidence type="ECO:0000313" key="3">
    <source>
        <dbReference type="Proteomes" id="UP001575652"/>
    </source>
</evidence>
<organism evidence="2 3">
    <name type="scientific">Arthrobacter halodurans</name>
    <dbReference type="NCBI Taxonomy" id="516699"/>
    <lineage>
        <taxon>Bacteria</taxon>
        <taxon>Bacillati</taxon>
        <taxon>Actinomycetota</taxon>
        <taxon>Actinomycetes</taxon>
        <taxon>Micrococcales</taxon>
        <taxon>Micrococcaceae</taxon>
        <taxon>Arthrobacter</taxon>
    </lineage>
</organism>
<feature type="region of interest" description="Disordered" evidence="1">
    <location>
        <begin position="277"/>
        <end position="304"/>
    </location>
</feature>
<protein>
    <submittedName>
        <fullName evidence="2">Cytochrome</fullName>
    </submittedName>
</protein>
<reference evidence="2 3" key="1">
    <citation type="submission" date="2024-09" db="EMBL/GenBank/DDBJ databases">
        <authorList>
            <person name="Salinas-Garcia M.A."/>
            <person name="Prieme A."/>
        </authorList>
    </citation>
    <scope>NUCLEOTIDE SEQUENCE [LARGE SCALE GENOMIC DNA]</scope>
    <source>
        <strain evidence="2 3">DSM 21081</strain>
    </source>
</reference>
<gene>
    <name evidence="2" type="ORF">ACETWP_13030</name>
</gene>
<evidence type="ECO:0000313" key="2">
    <source>
        <dbReference type="EMBL" id="MFB0835511.1"/>
    </source>
</evidence>
<accession>A0ABV4URH9</accession>
<dbReference type="EMBL" id="JBHDLJ010000011">
    <property type="protein sequence ID" value="MFB0835511.1"/>
    <property type="molecule type" value="Genomic_DNA"/>
</dbReference>